<dbReference type="OrthoDB" id="9802947at2"/>
<sequence>MTAVMSDADVVAVDPSTLVPIGEVIATRPAELEDVIGAARAALPAWARDHRLRSTVMNEWAARLLGAAEELVPALVAQTGKPMREARIEVIGAAEALRYNAGLCRYVGGRAGSLSDGNVMHVVRQPVGPTAFIVPWNWPVLLMMRDMAPALAAGVTAVVKPSPQTTFVTRRVLELGRDAGLPEDAVSVVAGDREVGEALVRHPEIRAVSFTGSTAVGQRVMQAAAASMTRPLLELGGKGAAVVFGDADIERACADVVAAAFITAGQMCMACTRILVEKSVFRRFTAGVIDGTRALTVGDPRNEATDVGPLISTAAAQRVLGYFDRARADATLLAGGHGLHPDGLPGGFVAPTVITDVDVTSPLVQDDVFGPVVTVEPFDDEEQAVSMVNATPFGLVGSVWTADVGRAWRVASAIDAGTVWVNGYNRSYPELPSGGFKASGLGRTRGIEGVEQFTEVKSVHFSV</sequence>
<gene>
    <name evidence="3" type="ORF">AWC31_16160</name>
</gene>
<evidence type="ECO:0000313" key="3">
    <source>
        <dbReference type="EMBL" id="ORX17943.1"/>
    </source>
</evidence>
<dbReference type="InterPro" id="IPR016160">
    <property type="entry name" value="Ald_DH_CS_CYS"/>
</dbReference>
<organism evidence="3 4">
    <name type="scientific">Mycolicibacterium wolinskyi</name>
    <dbReference type="NCBI Taxonomy" id="59750"/>
    <lineage>
        <taxon>Bacteria</taxon>
        <taxon>Bacillati</taxon>
        <taxon>Actinomycetota</taxon>
        <taxon>Actinomycetes</taxon>
        <taxon>Mycobacteriales</taxon>
        <taxon>Mycobacteriaceae</taxon>
        <taxon>Mycolicibacterium</taxon>
    </lineage>
</organism>
<evidence type="ECO:0000313" key="4">
    <source>
        <dbReference type="Proteomes" id="UP000193964"/>
    </source>
</evidence>
<dbReference type="InterPro" id="IPR016162">
    <property type="entry name" value="Ald_DH_N"/>
</dbReference>
<dbReference type="InterPro" id="IPR015590">
    <property type="entry name" value="Aldehyde_DH_dom"/>
</dbReference>
<dbReference type="PROSITE" id="PS00070">
    <property type="entry name" value="ALDEHYDE_DEHYDR_CYS"/>
    <property type="match status" value="1"/>
</dbReference>
<evidence type="ECO:0000256" key="1">
    <source>
        <dbReference type="ARBA" id="ARBA00023002"/>
    </source>
</evidence>
<dbReference type="InterPro" id="IPR016161">
    <property type="entry name" value="Ald_DH/histidinol_DH"/>
</dbReference>
<evidence type="ECO:0000259" key="2">
    <source>
        <dbReference type="Pfam" id="PF00171"/>
    </source>
</evidence>
<name>A0A1X2FHM0_9MYCO</name>
<dbReference type="Gene3D" id="3.40.605.10">
    <property type="entry name" value="Aldehyde Dehydrogenase, Chain A, domain 1"/>
    <property type="match status" value="1"/>
</dbReference>
<dbReference type="Gene3D" id="3.40.309.10">
    <property type="entry name" value="Aldehyde Dehydrogenase, Chain A, domain 2"/>
    <property type="match status" value="1"/>
</dbReference>
<dbReference type="Proteomes" id="UP000193964">
    <property type="component" value="Unassembled WGS sequence"/>
</dbReference>
<keyword evidence="1" id="KW-0560">Oxidoreductase</keyword>
<dbReference type="RefSeq" id="WP_085143231.1">
    <property type="nucleotide sequence ID" value="NZ_JACKUA010000015.1"/>
</dbReference>
<protein>
    <recommendedName>
        <fullName evidence="2">Aldehyde dehydrogenase domain-containing protein</fullName>
    </recommendedName>
</protein>
<reference evidence="3 4" key="1">
    <citation type="submission" date="2016-01" db="EMBL/GenBank/DDBJ databases">
        <title>The new phylogeny of the genus Mycobacterium.</title>
        <authorList>
            <person name="Tarcisio F."/>
            <person name="Conor M."/>
            <person name="Antonella G."/>
            <person name="Elisabetta G."/>
            <person name="Giulia F.S."/>
            <person name="Sara T."/>
            <person name="Anna F."/>
            <person name="Clotilde B."/>
            <person name="Roberto B."/>
            <person name="Veronica D.S."/>
            <person name="Fabio R."/>
            <person name="Monica P."/>
            <person name="Olivier J."/>
            <person name="Enrico T."/>
            <person name="Nicola S."/>
        </authorList>
    </citation>
    <scope>NUCLEOTIDE SEQUENCE [LARGE SCALE GENOMIC DNA]</scope>
    <source>
        <strain evidence="3 4">ATCC 700010</strain>
    </source>
</reference>
<dbReference type="EMBL" id="LQQA01000006">
    <property type="protein sequence ID" value="ORX17943.1"/>
    <property type="molecule type" value="Genomic_DNA"/>
</dbReference>
<dbReference type="PANTHER" id="PTHR11699">
    <property type="entry name" value="ALDEHYDE DEHYDROGENASE-RELATED"/>
    <property type="match status" value="1"/>
</dbReference>
<proteinExistence type="predicted"/>
<feature type="domain" description="Aldehyde dehydrogenase" evidence="2">
    <location>
        <begin position="10"/>
        <end position="459"/>
    </location>
</feature>
<dbReference type="CDD" id="cd07078">
    <property type="entry name" value="ALDH"/>
    <property type="match status" value="1"/>
</dbReference>
<comment type="caution">
    <text evidence="3">The sequence shown here is derived from an EMBL/GenBank/DDBJ whole genome shotgun (WGS) entry which is preliminary data.</text>
</comment>
<dbReference type="AlphaFoldDB" id="A0A1X2FHM0"/>
<accession>A0A1X2FHM0</accession>
<dbReference type="SUPFAM" id="SSF53720">
    <property type="entry name" value="ALDH-like"/>
    <property type="match status" value="1"/>
</dbReference>
<dbReference type="InterPro" id="IPR016163">
    <property type="entry name" value="Ald_DH_C"/>
</dbReference>
<dbReference type="GO" id="GO:0016620">
    <property type="term" value="F:oxidoreductase activity, acting on the aldehyde or oxo group of donors, NAD or NADP as acceptor"/>
    <property type="evidence" value="ECO:0007669"/>
    <property type="project" value="InterPro"/>
</dbReference>
<dbReference type="Pfam" id="PF00171">
    <property type="entry name" value="Aldedh"/>
    <property type="match status" value="1"/>
</dbReference>